<name>A0A940DNC8_9BACT</name>
<accession>A0A940DNC8</accession>
<dbReference type="InterPro" id="IPR052351">
    <property type="entry name" value="Ornithine_N-alpha-AT"/>
</dbReference>
<dbReference type="AlphaFoldDB" id="A0A940DNC8"/>
<dbReference type="Pfam" id="PF13444">
    <property type="entry name" value="Acetyltransf_5"/>
    <property type="match status" value="1"/>
</dbReference>
<dbReference type="GO" id="GO:0006629">
    <property type="term" value="P:lipid metabolic process"/>
    <property type="evidence" value="ECO:0007669"/>
    <property type="project" value="UniProtKB-KW"/>
</dbReference>
<protein>
    <submittedName>
        <fullName evidence="6">GNAT family N-acetyltransferase</fullName>
    </submittedName>
</protein>
<dbReference type="SUPFAM" id="SSF55729">
    <property type="entry name" value="Acyl-CoA N-acyltransferases (Nat)"/>
    <property type="match status" value="1"/>
</dbReference>
<evidence type="ECO:0000313" key="6">
    <source>
        <dbReference type="EMBL" id="MBO8440409.1"/>
    </source>
</evidence>
<dbReference type="GO" id="GO:0016746">
    <property type="term" value="F:acyltransferase activity"/>
    <property type="evidence" value="ECO:0007669"/>
    <property type="project" value="UniProtKB-KW"/>
</dbReference>
<dbReference type="EMBL" id="JADIMV010000125">
    <property type="protein sequence ID" value="MBO8440409.1"/>
    <property type="molecule type" value="Genomic_DNA"/>
</dbReference>
<dbReference type="InterPro" id="IPR016181">
    <property type="entry name" value="Acyl_CoA_acyltransferase"/>
</dbReference>
<keyword evidence="5" id="KW-0012">Acyltransferase</keyword>
<dbReference type="PANTHER" id="PTHR37323">
    <property type="entry name" value="GCN5-RELATED N-ACETYLTRANSFERASE"/>
    <property type="match status" value="1"/>
</dbReference>
<evidence type="ECO:0000256" key="1">
    <source>
        <dbReference type="ARBA" id="ARBA00005189"/>
    </source>
</evidence>
<comment type="pathway">
    <text evidence="1">Lipid metabolism.</text>
</comment>
<reference evidence="6" key="2">
    <citation type="journal article" date="2021" name="PeerJ">
        <title>Extensive microbial diversity within the chicken gut microbiome revealed by metagenomics and culture.</title>
        <authorList>
            <person name="Gilroy R."/>
            <person name="Ravi A."/>
            <person name="Getino M."/>
            <person name="Pursley I."/>
            <person name="Horton D.L."/>
            <person name="Alikhan N.F."/>
            <person name="Baker D."/>
            <person name="Gharbi K."/>
            <person name="Hall N."/>
            <person name="Watson M."/>
            <person name="Adriaenssens E.M."/>
            <person name="Foster-Nyarko E."/>
            <person name="Jarju S."/>
            <person name="Secka A."/>
            <person name="Antonio M."/>
            <person name="Oren A."/>
            <person name="Chaudhuri R.R."/>
            <person name="La Ragione R."/>
            <person name="Hildebrand F."/>
            <person name="Pallen M.J."/>
        </authorList>
    </citation>
    <scope>NUCLEOTIDE SEQUENCE</scope>
    <source>
        <strain evidence="6">3924</strain>
    </source>
</reference>
<keyword evidence="2" id="KW-0444">Lipid biosynthesis</keyword>
<proteinExistence type="predicted"/>
<dbReference type="Proteomes" id="UP000712007">
    <property type="component" value="Unassembled WGS sequence"/>
</dbReference>
<organism evidence="6 7">
    <name type="scientific">Candidatus Aphodosoma intestinipullorum</name>
    <dbReference type="NCBI Taxonomy" id="2840674"/>
    <lineage>
        <taxon>Bacteria</taxon>
        <taxon>Pseudomonadati</taxon>
        <taxon>Bacteroidota</taxon>
        <taxon>Bacteroidia</taxon>
        <taxon>Bacteroidales</taxon>
        <taxon>Candidatus Aphodosoma</taxon>
    </lineage>
</organism>
<keyword evidence="4" id="KW-0443">Lipid metabolism</keyword>
<evidence type="ECO:0000256" key="5">
    <source>
        <dbReference type="ARBA" id="ARBA00023315"/>
    </source>
</evidence>
<evidence type="ECO:0000313" key="7">
    <source>
        <dbReference type="Proteomes" id="UP000712007"/>
    </source>
</evidence>
<evidence type="ECO:0000256" key="3">
    <source>
        <dbReference type="ARBA" id="ARBA00022679"/>
    </source>
</evidence>
<comment type="caution">
    <text evidence="6">The sequence shown here is derived from an EMBL/GenBank/DDBJ whole genome shotgun (WGS) entry which is preliminary data.</text>
</comment>
<evidence type="ECO:0000256" key="4">
    <source>
        <dbReference type="ARBA" id="ARBA00023098"/>
    </source>
</evidence>
<dbReference type="PANTHER" id="PTHR37323:SF1">
    <property type="entry name" value="L-ORNITHINE N(ALPHA)-ACYLTRANSFERASE"/>
    <property type="match status" value="1"/>
</dbReference>
<evidence type="ECO:0000256" key="2">
    <source>
        <dbReference type="ARBA" id="ARBA00022516"/>
    </source>
</evidence>
<keyword evidence="3" id="KW-0808">Transferase</keyword>
<sequence length="312" mass="35750">MIPLIEPVDRRLIKAELNDRTFLRRTQKAGNEIYIINPQTAPHALLELGRVRELTFRATGAGSGKDVDLDHFDLEDPACYQLMVWDPDNEEIIGAYRFTLWAKATFHPNGQPYVNTEHLFHFSDKFIRNYMPYTIEMARAFIQPQYQSVKGGVKSLYALDNIWDGIGGLVAISPDVKYLAGKVSIYSTSPEMSRKAMIFFLDKFFGDREGLLTGKGAETFTDEEKTYFNGLFNADTEKENYKILSSYVKSLGDYVPPLIHSYIELSSSMKTFGTVFDPSFGDVYDTAMIITLADVYEKKWKRYVESYKKESR</sequence>
<reference evidence="6" key="1">
    <citation type="submission" date="2020-10" db="EMBL/GenBank/DDBJ databases">
        <authorList>
            <person name="Gilroy R."/>
        </authorList>
    </citation>
    <scope>NUCLEOTIDE SEQUENCE</scope>
    <source>
        <strain evidence="6">3924</strain>
    </source>
</reference>
<gene>
    <name evidence="6" type="ORF">IAC51_07150</name>
</gene>